<dbReference type="PANTHER" id="PTHR43968:SF6">
    <property type="entry name" value="GLUTATHIONE S-TRANSFERASE OMEGA"/>
    <property type="match status" value="1"/>
</dbReference>
<dbReference type="GO" id="GO:0005737">
    <property type="term" value="C:cytoplasm"/>
    <property type="evidence" value="ECO:0007669"/>
    <property type="project" value="TreeGrafter"/>
</dbReference>
<dbReference type="Pfam" id="PF22041">
    <property type="entry name" value="GST_C_7"/>
    <property type="match status" value="1"/>
</dbReference>
<protein>
    <recommendedName>
        <fullName evidence="1">GST N-terminal domain-containing protein</fullName>
    </recommendedName>
</protein>
<comment type="caution">
    <text evidence="2">The sequence shown here is derived from an EMBL/GenBank/DDBJ whole genome shotgun (WGS) entry which is preliminary data.</text>
</comment>
<dbReference type="SUPFAM" id="SSF47616">
    <property type="entry name" value="GST C-terminal domain-like"/>
    <property type="match status" value="1"/>
</dbReference>
<accession>A0A9P5YI86</accession>
<dbReference type="InterPro" id="IPR036282">
    <property type="entry name" value="Glutathione-S-Trfase_C_sf"/>
</dbReference>
<dbReference type="Gene3D" id="1.20.1050.10">
    <property type="match status" value="1"/>
</dbReference>
<proteinExistence type="predicted"/>
<dbReference type="InterPro" id="IPR036249">
    <property type="entry name" value="Thioredoxin-like_sf"/>
</dbReference>
<evidence type="ECO:0000259" key="1">
    <source>
        <dbReference type="PROSITE" id="PS50404"/>
    </source>
</evidence>
<dbReference type="OrthoDB" id="4951845at2759"/>
<dbReference type="PROSITE" id="PS50404">
    <property type="entry name" value="GST_NTER"/>
    <property type="match status" value="1"/>
</dbReference>
<dbReference type="InterPro" id="IPR050983">
    <property type="entry name" value="GST_Omega/HSP26"/>
</dbReference>
<name>A0A9P5YI86_9AGAR</name>
<dbReference type="PANTHER" id="PTHR43968">
    <property type="match status" value="1"/>
</dbReference>
<dbReference type="EMBL" id="MU150233">
    <property type="protein sequence ID" value="KAF9468316.1"/>
    <property type="molecule type" value="Genomic_DNA"/>
</dbReference>
<feature type="domain" description="GST N-terminal" evidence="1">
    <location>
        <begin position="10"/>
        <end position="101"/>
    </location>
</feature>
<dbReference type="InterPro" id="IPR004045">
    <property type="entry name" value="Glutathione_S-Trfase_N"/>
</dbReference>
<organism evidence="2 3">
    <name type="scientific">Collybia nuda</name>
    <dbReference type="NCBI Taxonomy" id="64659"/>
    <lineage>
        <taxon>Eukaryota</taxon>
        <taxon>Fungi</taxon>
        <taxon>Dikarya</taxon>
        <taxon>Basidiomycota</taxon>
        <taxon>Agaricomycotina</taxon>
        <taxon>Agaricomycetes</taxon>
        <taxon>Agaricomycetidae</taxon>
        <taxon>Agaricales</taxon>
        <taxon>Tricholomatineae</taxon>
        <taxon>Clitocybaceae</taxon>
        <taxon>Collybia</taxon>
    </lineage>
</organism>
<dbReference type="Gene3D" id="3.40.30.10">
    <property type="entry name" value="Glutaredoxin"/>
    <property type="match status" value="1"/>
</dbReference>
<evidence type="ECO:0000313" key="2">
    <source>
        <dbReference type="EMBL" id="KAF9468316.1"/>
    </source>
</evidence>
<dbReference type="CDD" id="cd03038">
    <property type="entry name" value="GST_N_etherase_LigE"/>
    <property type="match status" value="1"/>
</dbReference>
<dbReference type="Pfam" id="PF13409">
    <property type="entry name" value="GST_N_2"/>
    <property type="match status" value="1"/>
</dbReference>
<dbReference type="InterPro" id="IPR054416">
    <property type="entry name" value="GST_UstS-like_C"/>
</dbReference>
<dbReference type="Proteomes" id="UP000807353">
    <property type="component" value="Unassembled WGS sequence"/>
</dbReference>
<reference evidence="2" key="1">
    <citation type="submission" date="2020-11" db="EMBL/GenBank/DDBJ databases">
        <authorList>
            <consortium name="DOE Joint Genome Institute"/>
            <person name="Ahrendt S."/>
            <person name="Riley R."/>
            <person name="Andreopoulos W."/>
            <person name="Labutti K."/>
            <person name="Pangilinan J."/>
            <person name="Ruiz-Duenas F.J."/>
            <person name="Barrasa J.M."/>
            <person name="Sanchez-Garcia M."/>
            <person name="Camarero S."/>
            <person name="Miyauchi S."/>
            <person name="Serrano A."/>
            <person name="Linde D."/>
            <person name="Babiker R."/>
            <person name="Drula E."/>
            <person name="Ayuso-Fernandez I."/>
            <person name="Pacheco R."/>
            <person name="Padilla G."/>
            <person name="Ferreira P."/>
            <person name="Barriuso J."/>
            <person name="Kellner H."/>
            <person name="Castanera R."/>
            <person name="Alfaro M."/>
            <person name="Ramirez L."/>
            <person name="Pisabarro A.G."/>
            <person name="Kuo A."/>
            <person name="Tritt A."/>
            <person name="Lipzen A."/>
            <person name="He G."/>
            <person name="Yan M."/>
            <person name="Ng V."/>
            <person name="Cullen D."/>
            <person name="Martin F."/>
            <person name="Rosso M.-N."/>
            <person name="Henrissat B."/>
            <person name="Hibbett D."/>
            <person name="Martinez A.T."/>
            <person name="Grigoriev I.V."/>
        </authorList>
    </citation>
    <scope>NUCLEOTIDE SEQUENCE</scope>
    <source>
        <strain evidence="2">CBS 247.69</strain>
    </source>
</reference>
<gene>
    <name evidence="2" type="ORF">BDZ94DRAFT_779256</name>
</gene>
<sequence>MSKNIIFYDIPSTTPGVPWSPNTWKTRYSLNFKGLPYTTVWVECPDIEATCKKIGALPTAKKIDGSPLYTLPSIYDPSTGVAVSESTEIAIYLDTTYPNTPKLFPPGSHALQRDVLDAHFRPSTMAMLQFTMPAIFNVLNPVSQVFFRLTKEVVFGMTVEELSPKGKRREEEWAKVREEFQVIHSRLPHENGPYIMGSKVSFLDFVVASHVMVIKDLLGEGSKEWNDMKTWNGGRWVALMKNVERYTKIA</sequence>
<keyword evidence="3" id="KW-1185">Reference proteome</keyword>
<evidence type="ECO:0000313" key="3">
    <source>
        <dbReference type="Proteomes" id="UP000807353"/>
    </source>
</evidence>
<dbReference type="SUPFAM" id="SSF52833">
    <property type="entry name" value="Thioredoxin-like"/>
    <property type="match status" value="1"/>
</dbReference>
<dbReference type="AlphaFoldDB" id="A0A9P5YI86"/>